<gene>
    <name evidence="9" type="ORF">PACTADRAFT_48435</name>
</gene>
<keyword evidence="4 7" id="KW-0812">Transmembrane</keyword>
<feature type="domain" description="Major facilitator superfamily (MFS) profile" evidence="8">
    <location>
        <begin position="75"/>
        <end position="574"/>
    </location>
</feature>
<feature type="transmembrane region" description="Helical" evidence="7">
    <location>
        <begin position="299"/>
        <end position="321"/>
    </location>
</feature>
<dbReference type="Gene3D" id="1.20.1250.20">
    <property type="entry name" value="MFS general substrate transporter like domains"/>
    <property type="match status" value="1"/>
</dbReference>
<evidence type="ECO:0000313" key="9">
    <source>
        <dbReference type="EMBL" id="ODV96604.1"/>
    </source>
</evidence>
<dbReference type="GO" id="GO:0012505">
    <property type="term" value="C:endomembrane system"/>
    <property type="evidence" value="ECO:0007669"/>
    <property type="project" value="UniProtKB-SubCell"/>
</dbReference>
<name>A0A1E4TY02_PACTA</name>
<dbReference type="PROSITE" id="PS50850">
    <property type="entry name" value="MFS"/>
    <property type="match status" value="1"/>
</dbReference>
<dbReference type="Gene3D" id="1.20.1720.10">
    <property type="entry name" value="Multidrug resistance protein D"/>
    <property type="match status" value="1"/>
</dbReference>
<dbReference type="PANTHER" id="PTHR23501:SF191">
    <property type="entry name" value="VACUOLAR BASIC AMINO ACID TRANSPORTER 4"/>
    <property type="match status" value="1"/>
</dbReference>
<evidence type="ECO:0000256" key="2">
    <source>
        <dbReference type="ARBA" id="ARBA00008335"/>
    </source>
</evidence>
<dbReference type="InterPro" id="IPR036259">
    <property type="entry name" value="MFS_trans_sf"/>
</dbReference>
<dbReference type="PANTHER" id="PTHR23501">
    <property type="entry name" value="MAJOR FACILITATOR SUPERFAMILY"/>
    <property type="match status" value="1"/>
</dbReference>
<sequence length="581" mass="62635">MHSDHEETESLLGLKPTFSPTIINDASSAVPGVIANELTQEPNYGAVETGSLDGENGEGLEDDEYAVPPPRLWFIMSSIMMCAYLSALDTTVVTTLLTVIASDIDALPRMSLIGTSYLLSCSAFQPLFGKLSDIFGRKTMLLVCDFSFAVGCLICGFSNSLWPLVIGRFISGIGGGGMTTLGTITMSDLVSLRKRGLFQGFANIFFAIGASSGGLIGGLVADNFGWRWVFIFQAPLAIIGATLIILFLKLPEGSQGLGVQGHDMISKVKKIDFLGSTLLVLSLTGIISAAAFGGKDIPYNGSIFITLCVFSGATLLSFGYVELYISKEPTIPVHLLADKSVLFCALSNWFYTMAIFGVLYYVPVYFTTVLSLDATQSGLRMIPNFFVASAASVLSGMYMKKTGKYLNFTKITGFVSVIGIFLICFITPKIDTFYQFFLLSLPTFGYATVLTVSLSALIASVPVHYQASTTSIQYAFRAVGSTLGLSISSAIFQHRLENALFSNISKVVPSPDVDIAKIVAKAMESAEYMKIAPEWSVQAIRDSYGAGCHASFWFGLVVIILGYICCTNIEEHQLHSGLSRK</sequence>
<evidence type="ECO:0000259" key="8">
    <source>
        <dbReference type="PROSITE" id="PS50850"/>
    </source>
</evidence>
<evidence type="ECO:0000256" key="5">
    <source>
        <dbReference type="ARBA" id="ARBA00022989"/>
    </source>
</evidence>
<dbReference type="GO" id="GO:0015174">
    <property type="term" value="F:basic amino acid transmembrane transporter activity"/>
    <property type="evidence" value="ECO:0007669"/>
    <property type="project" value="TreeGrafter"/>
</dbReference>
<proteinExistence type="inferred from homology"/>
<feature type="transmembrane region" description="Helical" evidence="7">
    <location>
        <begin position="271"/>
        <end position="293"/>
    </location>
</feature>
<evidence type="ECO:0000256" key="7">
    <source>
        <dbReference type="SAM" id="Phobius"/>
    </source>
</evidence>
<dbReference type="Proteomes" id="UP000094236">
    <property type="component" value="Unassembled WGS sequence"/>
</dbReference>
<accession>A0A1E4TY02</accession>
<evidence type="ECO:0000256" key="6">
    <source>
        <dbReference type="ARBA" id="ARBA00023136"/>
    </source>
</evidence>
<evidence type="ECO:0000256" key="4">
    <source>
        <dbReference type="ARBA" id="ARBA00022692"/>
    </source>
</evidence>
<feature type="transmembrane region" description="Helical" evidence="7">
    <location>
        <begin position="226"/>
        <end position="250"/>
    </location>
</feature>
<feature type="transmembrane region" description="Helical" evidence="7">
    <location>
        <begin position="165"/>
        <end position="184"/>
    </location>
</feature>
<dbReference type="SUPFAM" id="SSF103473">
    <property type="entry name" value="MFS general substrate transporter"/>
    <property type="match status" value="1"/>
</dbReference>
<organism evidence="9 10">
    <name type="scientific">Pachysolen tannophilus NRRL Y-2460</name>
    <dbReference type="NCBI Taxonomy" id="669874"/>
    <lineage>
        <taxon>Eukaryota</taxon>
        <taxon>Fungi</taxon>
        <taxon>Dikarya</taxon>
        <taxon>Ascomycota</taxon>
        <taxon>Saccharomycotina</taxon>
        <taxon>Pichiomycetes</taxon>
        <taxon>Pachysolenaceae</taxon>
        <taxon>Pachysolen</taxon>
    </lineage>
</organism>
<feature type="transmembrane region" description="Helical" evidence="7">
    <location>
        <begin position="411"/>
        <end position="430"/>
    </location>
</feature>
<feature type="transmembrane region" description="Helical" evidence="7">
    <location>
        <begin position="382"/>
        <end position="399"/>
    </location>
</feature>
<keyword evidence="10" id="KW-1185">Reference proteome</keyword>
<feature type="transmembrane region" description="Helical" evidence="7">
    <location>
        <begin position="544"/>
        <end position="566"/>
    </location>
</feature>
<feature type="transmembrane region" description="Helical" evidence="7">
    <location>
        <begin position="140"/>
        <end position="159"/>
    </location>
</feature>
<protein>
    <recommendedName>
        <fullName evidence="8">Major facilitator superfamily (MFS) profile domain-containing protein</fullName>
    </recommendedName>
</protein>
<dbReference type="InterPro" id="IPR020846">
    <property type="entry name" value="MFS_dom"/>
</dbReference>
<feature type="transmembrane region" description="Helical" evidence="7">
    <location>
        <begin position="196"/>
        <end position="220"/>
    </location>
</feature>
<feature type="transmembrane region" description="Helical" evidence="7">
    <location>
        <begin position="81"/>
        <end position="101"/>
    </location>
</feature>
<keyword evidence="3" id="KW-0813">Transport</keyword>
<keyword evidence="6 7" id="KW-0472">Membrane</keyword>
<dbReference type="STRING" id="669874.A0A1E4TY02"/>
<evidence type="ECO:0000256" key="3">
    <source>
        <dbReference type="ARBA" id="ARBA00022448"/>
    </source>
</evidence>
<dbReference type="EMBL" id="KV454012">
    <property type="protein sequence ID" value="ODV96604.1"/>
    <property type="molecule type" value="Genomic_DNA"/>
</dbReference>
<evidence type="ECO:0000313" key="10">
    <source>
        <dbReference type="Proteomes" id="UP000094236"/>
    </source>
</evidence>
<dbReference type="GO" id="GO:0000329">
    <property type="term" value="C:fungal-type vacuole membrane"/>
    <property type="evidence" value="ECO:0007669"/>
    <property type="project" value="TreeGrafter"/>
</dbReference>
<dbReference type="AlphaFoldDB" id="A0A1E4TY02"/>
<dbReference type="Pfam" id="PF07690">
    <property type="entry name" value="MFS_1"/>
    <property type="match status" value="1"/>
</dbReference>
<comment type="similarity">
    <text evidence="2">Belongs to the major facilitator superfamily.</text>
</comment>
<dbReference type="InterPro" id="IPR011701">
    <property type="entry name" value="MFS"/>
</dbReference>
<dbReference type="OrthoDB" id="3437016at2759"/>
<comment type="subcellular location">
    <subcellularLocation>
        <location evidence="1">Endomembrane system</location>
        <topology evidence="1">Multi-pass membrane protein</topology>
    </subcellularLocation>
</comment>
<reference evidence="10" key="1">
    <citation type="submission" date="2016-05" db="EMBL/GenBank/DDBJ databases">
        <title>Comparative genomics of biotechnologically important yeasts.</title>
        <authorList>
            <consortium name="DOE Joint Genome Institute"/>
            <person name="Riley R."/>
            <person name="Haridas S."/>
            <person name="Wolfe K.H."/>
            <person name="Lopes M.R."/>
            <person name="Hittinger C.T."/>
            <person name="Goker M."/>
            <person name="Salamov A."/>
            <person name="Wisecaver J."/>
            <person name="Long T.M."/>
            <person name="Aerts A.L."/>
            <person name="Barry K."/>
            <person name="Choi C."/>
            <person name="Clum A."/>
            <person name="Coughlan A.Y."/>
            <person name="Deshpande S."/>
            <person name="Douglass A.P."/>
            <person name="Hanson S.J."/>
            <person name="Klenk H.-P."/>
            <person name="Labutti K."/>
            <person name="Lapidus A."/>
            <person name="Lindquist E."/>
            <person name="Lipzen A."/>
            <person name="Meier-Kolthoff J.P."/>
            <person name="Ohm R.A."/>
            <person name="Otillar R.P."/>
            <person name="Pangilinan J."/>
            <person name="Peng Y."/>
            <person name="Rokas A."/>
            <person name="Rosa C.A."/>
            <person name="Scheuner C."/>
            <person name="Sibirny A.A."/>
            <person name="Slot J.C."/>
            <person name="Stielow J.B."/>
            <person name="Sun H."/>
            <person name="Kurtzman C.P."/>
            <person name="Blackwell M."/>
            <person name="Grigoriev I.V."/>
            <person name="Jeffries T.W."/>
        </authorList>
    </citation>
    <scope>NUCLEOTIDE SEQUENCE [LARGE SCALE GENOMIC DNA]</scope>
    <source>
        <strain evidence="10">NRRL Y-2460</strain>
    </source>
</reference>
<evidence type="ECO:0000256" key="1">
    <source>
        <dbReference type="ARBA" id="ARBA00004127"/>
    </source>
</evidence>
<feature type="transmembrane region" description="Helical" evidence="7">
    <location>
        <begin position="436"/>
        <end position="462"/>
    </location>
</feature>
<feature type="transmembrane region" description="Helical" evidence="7">
    <location>
        <begin position="341"/>
        <end position="362"/>
    </location>
</feature>
<keyword evidence="5 7" id="KW-1133">Transmembrane helix</keyword>